<organism evidence="2 3">
    <name type="scientific">Clostridium tyrobutyricum DIVETGP</name>
    <dbReference type="NCBI Taxonomy" id="1408889"/>
    <lineage>
        <taxon>Bacteria</taxon>
        <taxon>Bacillati</taxon>
        <taxon>Bacillota</taxon>
        <taxon>Clostridia</taxon>
        <taxon>Eubacteriales</taxon>
        <taxon>Clostridiaceae</taxon>
        <taxon>Clostridium</taxon>
    </lineage>
</organism>
<dbReference type="EMBL" id="CBXI010000040">
    <property type="protein sequence ID" value="CDL92092.1"/>
    <property type="molecule type" value="Genomic_DNA"/>
</dbReference>
<dbReference type="OrthoDB" id="9806513at2"/>
<protein>
    <submittedName>
        <fullName evidence="2">Predicted transcriptional regulator</fullName>
    </submittedName>
</protein>
<dbReference type="SMART" id="SM00422">
    <property type="entry name" value="HTH_MERR"/>
    <property type="match status" value="1"/>
</dbReference>
<proteinExistence type="predicted"/>
<dbReference type="SUPFAM" id="SSF46955">
    <property type="entry name" value="Putative DNA-binding domain"/>
    <property type="match status" value="1"/>
</dbReference>
<evidence type="ECO:0000259" key="1">
    <source>
        <dbReference type="SMART" id="SM00422"/>
    </source>
</evidence>
<dbReference type="GeneID" id="29420705"/>
<gene>
    <name evidence="2" type="ORF">CTDIVETGP_2162</name>
</gene>
<keyword evidence="3" id="KW-1185">Reference proteome</keyword>
<accession>W6NJA5</accession>
<sequence>MDIQQPYNQLLDFQKFSEAMMKEDNVLLGISELSHATGVTPAQLRYWVSQGYIKNYGSNKKNKFSLETVFMVRSIKIFQNQGYTLSASAKRAAQYSDLAHKIRKMFTDRVINVSQNDGQLLINLGVFDAEPTQNLIARIDDEGTKFDLI</sequence>
<reference evidence="2 3" key="1">
    <citation type="journal article" date="2015" name="Genome Announc.">
        <title>Draft Genome Sequence of Clostridium tyrobutyricum Strain DIVETGP, Isolated from Cow's Milk for Grana Padano Production.</title>
        <authorList>
            <person name="Soggiu A."/>
            <person name="Piras C."/>
            <person name="Gaiarsa S."/>
            <person name="Sassera D."/>
            <person name="Roncada P."/>
            <person name="Bendixen E."/>
            <person name="Brasca M."/>
            <person name="Bonizzi L."/>
        </authorList>
    </citation>
    <scope>NUCLEOTIDE SEQUENCE [LARGE SCALE GENOMIC DNA]</scope>
    <source>
        <strain evidence="2 3">DIVETGP</strain>
    </source>
</reference>
<evidence type="ECO:0000313" key="2">
    <source>
        <dbReference type="EMBL" id="CDL92092.1"/>
    </source>
</evidence>
<dbReference type="AlphaFoldDB" id="W6NJA5"/>
<dbReference type="RefSeq" id="WP_017895023.1">
    <property type="nucleotide sequence ID" value="NZ_CBXI010000040.1"/>
</dbReference>
<name>W6NJA5_CLOTY</name>
<dbReference type="Proteomes" id="UP000019482">
    <property type="component" value="Unassembled WGS sequence"/>
</dbReference>
<dbReference type="Gene3D" id="1.10.1660.10">
    <property type="match status" value="1"/>
</dbReference>
<feature type="domain" description="HTH merR-type" evidence="1">
    <location>
        <begin position="28"/>
        <end position="95"/>
    </location>
</feature>
<dbReference type="GO" id="GO:0003677">
    <property type="term" value="F:DNA binding"/>
    <property type="evidence" value="ECO:0007669"/>
    <property type="project" value="InterPro"/>
</dbReference>
<dbReference type="Pfam" id="PF13411">
    <property type="entry name" value="MerR_1"/>
    <property type="match status" value="1"/>
</dbReference>
<comment type="caution">
    <text evidence="2">The sequence shown here is derived from an EMBL/GenBank/DDBJ whole genome shotgun (WGS) entry which is preliminary data.</text>
</comment>
<dbReference type="CDD" id="cd01105">
    <property type="entry name" value="HTH_GlnR-like"/>
    <property type="match status" value="1"/>
</dbReference>
<dbReference type="InterPro" id="IPR000551">
    <property type="entry name" value="MerR-type_HTH_dom"/>
</dbReference>
<evidence type="ECO:0000313" key="3">
    <source>
        <dbReference type="Proteomes" id="UP000019482"/>
    </source>
</evidence>
<dbReference type="GO" id="GO:0006355">
    <property type="term" value="P:regulation of DNA-templated transcription"/>
    <property type="evidence" value="ECO:0007669"/>
    <property type="project" value="InterPro"/>
</dbReference>
<dbReference type="InterPro" id="IPR009061">
    <property type="entry name" value="DNA-bd_dom_put_sf"/>
</dbReference>